<evidence type="ECO:0000256" key="2">
    <source>
        <dbReference type="SAM" id="Phobius"/>
    </source>
</evidence>
<dbReference type="AlphaFoldDB" id="A0A4Q1RI50"/>
<proteinExistence type="predicted"/>
<evidence type="ECO:0000259" key="3">
    <source>
        <dbReference type="Pfam" id="PF16403"/>
    </source>
</evidence>
<dbReference type="Gene3D" id="2.60.40.10">
    <property type="entry name" value="Immunoglobulins"/>
    <property type="match status" value="2"/>
</dbReference>
<evidence type="ECO:0000256" key="1">
    <source>
        <dbReference type="SAM" id="MobiDB-lite"/>
    </source>
</evidence>
<dbReference type="OrthoDB" id="1972074at2"/>
<sequence>MGLLCLLVVLKNSKIRRERGMDNGRGKKWLVALLAVITVAAVGACLYLVMNRDKTPPVISIADDGFIYNQSMSRTDLLAGVTAQDDRDGDVTDQIVVEQVTVSEDGATASITYAVTDNSKNVAKKVREVPCSDEVTQQTAEESVQEEQETETTTETTDNTEADVQDEETEPQTNPEAPVITLTDKEITVEKNSSFTVLKYVKEITDDKDTQKRLYNNIEVKGHVDISTSGEYDLIYFVTDSDGNRSNEAELKVTVQ</sequence>
<keyword evidence="5" id="KW-1185">Reference proteome</keyword>
<accession>A0A4Q1RI50</accession>
<feature type="domain" description="Pesticidal crystal protein Cry22Aa Ig-like" evidence="3">
    <location>
        <begin position="183"/>
        <end position="253"/>
    </location>
</feature>
<gene>
    <name evidence="4" type="ORF">ETP43_09045</name>
</gene>
<keyword evidence="2" id="KW-0472">Membrane</keyword>
<name>A0A4Q1RI50_9FIRM</name>
<keyword evidence="2" id="KW-1133">Transmembrane helix</keyword>
<keyword evidence="2" id="KW-0812">Transmembrane</keyword>
<comment type="caution">
    <text evidence="4">The sequence shown here is derived from an EMBL/GenBank/DDBJ whole genome shotgun (WGS) entry which is preliminary data.</text>
</comment>
<organism evidence="4 5">
    <name type="scientific">Blautia faecicola</name>
    <dbReference type="NCBI Taxonomy" id="2509240"/>
    <lineage>
        <taxon>Bacteria</taxon>
        <taxon>Bacillati</taxon>
        <taxon>Bacillota</taxon>
        <taxon>Clostridia</taxon>
        <taxon>Lachnospirales</taxon>
        <taxon>Lachnospiraceae</taxon>
        <taxon>Blautia</taxon>
    </lineage>
</organism>
<feature type="transmembrane region" description="Helical" evidence="2">
    <location>
        <begin position="29"/>
        <end position="50"/>
    </location>
</feature>
<dbReference type="InterPro" id="IPR013783">
    <property type="entry name" value="Ig-like_fold"/>
</dbReference>
<reference evidence="4 5" key="1">
    <citation type="submission" date="2019-01" db="EMBL/GenBank/DDBJ databases">
        <title>Blautia sp. nov. KGMB01111 isolated human feces.</title>
        <authorList>
            <person name="Park J.-E."/>
            <person name="Kim J.-S."/>
            <person name="Park S.-H."/>
        </authorList>
    </citation>
    <scope>NUCLEOTIDE SEQUENCE [LARGE SCALE GENOMIC DNA]</scope>
    <source>
        <strain evidence="4 5">KGMB01111</strain>
    </source>
</reference>
<feature type="compositionally biased region" description="Acidic residues" evidence="1">
    <location>
        <begin position="143"/>
        <end position="170"/>
    </location>
</feature>
<evidence type="ECO:0000313" key="5">
    <source>
        <dbReference type="Proteomes" id="UP000290106"/>
    </source>
</evidence>
<dbReference type="Pfam" id="PF16403">
    <property type="entry name" value="Bact_surface_Ig-like"/>
    <property type="match status" value="1"/>
</dbReference>
<evidence type="ECO:0000313" key="4">
    <source>
        <dbReference type="EMBL" id="RXS75353.1"/>
    </source>
</evidence>
<dbReference type="EMBL" id="SDKC01000001">
    <property type="protein sequence ID" value="RXS75353.1"/>
    <property type="molecule type" value="Genomic_DNA"/>
</dbReference>
<dbReference type="Proteomes" id="UP000290106">
    <property type="component" value="Unassembled WGS sequence"/>
</dbReference>
<protein>
    <submittedName>
        <fullName evidence="4">DUF5011 domain-containing protein</fullName>
    </submittedName>
</protein>
<dbReference type="InterPro" id="IPR032179">
    <property type="entry name" value="Cry22Aa_Ig-like"/>
</dbReference>
<feature type="region of interest" description="Disordered" evidence="1">
    <location>
        <begin position="130"/>
        <end position="178"/>
    </location>
</feature>